<proteinExistence type="predicted"/>
<organism evidence="1 2">
    <name type="scientific">Pantoea eucrina</name>
    <dbReference type="NCBI Taxonomy" id="472693"/>
    <lineage>
        <taxon>Bacteria</taxon>
        <taxon>Pseudomonadati</taxon>
        <taxon>Pseudomonadota</taxon>
        <taxon>Gammaproteobacteria</taxon>
        <taxon>Enterobacterales</taxon>
        <taxon>Erwiniaceae</taxon>
        <taxon>Pantoea</taxon>
    </lineage>
</organism>
<evidence type="ECO:0000313" key="2">
    <source>
        <dbReference type="Proteomes" id="UP001288620"/>
    </source>
</evidence>
<dbReference type="Proteomes" id="UP001288620">
    <property type="component" value="Unassembled WGS sequence"/>
</dbReference>
<sequence length="227" mass="25663">MNALHLQNLYRATNENTLNVWRQNAGIGNVKEDDQYDPSTLALATSIRPALSAAVTRLIDELAQCTQRDPLADTLPANGFHFTFVPVTLPRYRAYERLPAEVDHLKQIWVPFHGVNIAIRHLRLVALPNQLLLAGIPDAPAIALRQSFCDQVLDSYWKNALLQRHTGRPLPAPFWHSTLLRYRADFLPASVRRFFLTRQHVNVGDVAGALTLAKVSYNWTTCYSLID</sequence>
<keyword evidence="2" id="KW-1185">Reference proteome</keyword>
<dbReference type="EMBL" id="JAOBTT010000002">
    <property type="protein sequence ID" value="MDZ7279979.1"/>
    <property type="molecule type" value="Genomic_DNA"/>
</dbReference>
<dbReference type="RefSeq" id="WP_322543877.1">
    <property type="nucleotide sequence ID" value="NZ_JAOBTT010000002.1"/>
</dbReference>
<protein>
    <submittedName>
        <fullName evidence="1">Uncharacterized protein</fullName>
    </submittedName>
</protein>
<name>A0ABU5LJ59_9GAMM</name>
<reference evidence="2" key="1">
    <citation type="submission" date="2023-07" db="EMBL/GenBank/DDBJ databases">
        <title>Structural and functional analysis of rice phyllospheric bacteria for their antimicrobial properties and defense elicitation against blast disease.</title>
        <authorList>
            <person name="Sahu K.P."/>
            <person name="Asharani P."/>
            <person name="Kumar M."/>
            <person name="Reddy B."/>
            <person name="Kumar A."/>
        </authorList>
    </citation>
    <scope>NUCLEOTIDE SEQUENCE [LARGE SCALE GENOMIC DNA]</scope>
    <source>
        <strain evidence="2">OsEp_Plm_30P10</strain>
    </source>
</reference>
<accession>A0ABU5LJ59</accession>
<evidence type="ECO:0000313" key="1">
    <source>
        <dbReference type="EMBL" id="MDZ7279979.1"/>
    </source>
</evidence>
<gene>
    <name evidence="1" type="ORF">N4G40_17140</name>
</gene>
<comment type="caution">
    <text evidence="1">The sequence shown here is derived from an EMBL/GenBank/DDBJ whole genome shotgun (WGS) entry which is preliminary data.</text>
</comment>